<dbReference type="InterPro" id="IPR000070">
    <property type="entry name" value="Pectinesterase_cat"/>
</dbReference>
<name>A0A6P5XL51_DURZI</name>
<gene>
    <name evidence="15" type="primary">LOC111284483</name>
</gene>
<proteinExistence type="inferred from homology"/>
<evidence type="ECO:0000313" key="15">
    <source>
        <dbReference type="RefSeq" id="XP_022728870.1"/>
    </source>
</evidence>
<comment type="pathway">
    <text evidence="2 12">Glycan metabolism; pectin degradation; 2-dehydro-3-deoxy-D-gluconate from pectin: step 1/5.</text>
</comment>
<evidence type="ECO:0000259" key="13">
    <source>
        <dbReference type="Pfam" id="PF01095"/>
    </source>
</evidence>
<comment type="subcellular location">
    <subcellularLocation>
        <location evidence="1">Secreted</location>
        <location evidence="1">Cell wall</location>
    </subcellularLocation>
</comment>
<evidence type="ECO:0000256" key="3">
    <source>
        <dbReference type="ARBA" id="ARBA00008891"/>
    </source>
</evidence>
<dbReference type="RefSeq" id="XP_022728870.1">
    <property type="nucleotide sequence ID" value="XM_022873135.1"/>
</dbReference>
<dbReference type="PANTHER" id="PTHR31321">
    <property type="entry name" value="ACYL-COA THIOESTER HYDROLASE YBHC-RELATED"/>
    <property type="match status" value="1"/>
</dbReference>
<dbReference type="Pfam" id="PF01095">
    <property type="entry name" value="Pectinesterase"/>
    <property type="match status" value="1"/>
</dbReference>
<feature type="active site" evidence="11">
    <location>
        <position position="245"/>
    </location>
</feature>
<organism evidence="14 15">
    <name type="scientific">Durio zibethinus</name>
    <name type="common">Durian</name>
    <dbReference type="NCBI Taxonomy" id="66656"/>
    <lineage>
        <taxon>Eukaryota</taxon>
        <taxon>Viridiplantae</taxon>
        <taxon>Streptophyta</taxon>
        <taxon>Embryophyta</taxon>
        <taxon>Tracheophyta</taxon>
        <taxon>Spermatophyta</taxon>
        <taxon>Magnoliopsida</taxon>
        <taxon>eudicotyledons</taxon>
        <taxon>Gunneridae</taxon>
        <taxon>Pentapetalae</taxon>
        <taxon>rosids</taxon>
        <taxon>malvids</taxon>
        <taxon>Malvales</taxon>
        <taxon>Malvaceae</taxon>
        <taxon>Helicteroideae</taxon>
        <taxon>Durio</taxon>
    </lineage>
</organism>
<sequence length="389" mass="42736">MMKSSILRSKIAEEMKSFSFLTTLLPTLLALQSTVIPHANEPASLPVAPTLESWIARNMKEHQERKANIANGFNRTVLDQLLVKADDGSVKVIKVKKNGSGDFDTVTAAVDSIPLENMKRLVVWIGGGEYFEKITINRTKNFVTFYGDPMDMPKIVFNGTAADFGTVNSATVAVESDYFMAVNIAFVNSAPMADGQKVGAQAVAMRISGDKAAFYNCKFIGFQDTLCDDKGMHFFKDCYIEGTVDFIFGNGKSLYLNTTIQSVAKNLGVITAQAREKVGDDSGFTFLYCNITGGGNSTTYLGRAWKQRPRVIFAFTYMGTVINSKGWSTDKHPERNQTVYYGEYKCKGPGASSSGRVGFAKILSELEAKPFMSLTYIRGSNWLLPPPSL</sequence>
<evidence type="ECO:0000256" key="11">
    <source>
        <dbReference type="PROSITE-ProRule" id="PRU10040"/>
    </source>
</evidence>
<evidence type="ECO:0000256" key="12">
    <source>
        <dbReference type="RuleBase" id="RU000589"/>
    </source>
</evidence>
<dbReference type="InterPro" id="IPR011050">
    <property type="entry name" value="Pectin_lyase_fold/virulence"/>
</dbReference>
<keyword evidence="5" id="KW-0134">Cell wall</keyword>
<evidence type="ECO:0000256" key="1">
    <source>
        <dbReference type="ARBA" id="ARBA00004191"/>
    </source>
</evidence>
<dbReference type="EC" id="3.1.1.11" evidence="4 12"/>
<dbReference type="OrthoDB" id="2019149at2759"/>
<reference evidence="15" key="1">
    <citation type="submission" date="2025-08" db="UniProtKB">
        <authorList>
            <consortium name="RefSeq"/>
        </authorList>
    </citation>
    <scope>IDENTIFICATION</scope>
    <source>
        <tissue evidence="15">Fruit stalk</tissue>
    </source>
</reference>
<dbReference type="GeneID" id="111284483"/>
<evidence type="ECO:0000313" key="14">
    <source>
        <dbReference type="Proteomes" id="UP000515121"/>
    </source>
</evidence>
<keyword evidence="14" id="KW-1185">Reference proteome</keyword>
<dbReference type="SUPFAM" id="SSF51126">
    <property type="entry name" value="Pectin lyase-like"/>
    <property type="match status" value="1"/>
</dbReference>
<dbReference type="PANTHER" id="PTHR31321:SF126">
    <property type="entry name" value="PECTINESTERASE"/>
    <property type="match status" value="1"/>
</dbReference>
<evidence type="ECO:0000256" key="4">
    <source>
        <dbReference type="ARBA" id="ARBA00013229"/>
    </source>
</evidence>
<dbReference type="Gene3D" id="2.160.20.10">
    <property type="entry name" value="Single-stranded right-handed beta-helix, Pectin lyase-like"/>
    <property type="match status" value="1"/>
</dbReference>
<keyword evidence="8 12" id="KW-0378">Hydrolase</keyword>
<evidence type="ECO:0000256" key="10">
    <source>
        <dbReference type="ARBA" id="ARBA00047928"/>
    </source>
</evidence>
<dbReference type="Proteomes" id="UP000515121">
    <property type="component" value="Unplaced"/>
</dbReference>
<evidence type="ECO:0000256" key="7">
    <source>
        <dbReference type="ARBA" id="ARBA00022729"/>
    </source>
</evidence>
<keyword evidence="9 12" id="KW-0063">Aspartyl esterase</keyword>
<evidence type="ECO:0000256" key="8">
    <source>
        <dbReference type="ARBA" id="ARBA00022801"/>
    </source>
</evidence>
<comment type="similarity">
    <text evidence="3">Belongs to the pectinesterase family.</text>
</comment>
<dbReference type="AlphaFoldDB" id="A0A6P5XL51"/>
<comment type="catalytic activity">
    <reaction evidence="10 12">
        <text>[(1-&gt;4)-alpha-D-galacturonosyl methyl ester](n) + n H2O = [(1-&gt;4)-alpha-D-galacturonosyl](n) + n methanol + n H(+)</text>
        <dbReference type="Rhea" id="RHEA:22380"/>
        <dbReference type="Rhea" id="RHEA-COMP:14570"/>
        <dbReference type="Rhea" id="RHEA-COMP:14573"/>
        <dbReference type="ChEBI" id="CHEBI:15377"/>
        <dbReference type="ChEBI" id="CHEBI:15378"/>
        <dbReference type="ChEBI" id="CHEBI:17790"/>
        <dbReference type="ChEBI" id="CHEBI:140522"/>
        <dbReference type="ChEBI" id="CHEBI:140523"/>
        <dbReference type="EC" id="3.1.1.11"/>
    </reaction>
</comment>
<feature type="domain" description="Pectinesterase catalytic" evidence="13">
    <location>
        <begin position="94"/>
        <end position="379"/>
    </location>
</feature>
<dbReference type="PROSITE" id="PS00503">
    <property type="entry name" value="PECTINESTERASE_2"/>
    <property type="match status" value="1"/>
</dbReference>
<dbReference type="FunFam" id="2.160.20.10:FF:000008">
    <property type="entry name" value="Pectinesterase"/>
    <property type="match status" value="1"/>
</dbReference>
<evidence type="ECO:0000256" key="6">
    <source>
        <dbReference type="ARBA" id="ARBA00022525"/>
    </source>
</evidence>
<dbReference type="GO" id="GO:0030599">
    <property type="term" value="F:pectinesterase activity"/>
    <property type="evidence" value="ECO:0007669"/>
    <property type="project" value="UniProtKB-UniRule"/>
</dbReference>
<dbReference type="GO" id="GO:0042545">
    <property type="term" value="P:cell wall modification"/>
    <property type="evidence" value="ECO:0007669"/>
    <property type="project" value="UniProtKB-UniRule"/>
</dbReference>
<evidence type="ECO:0000256" key="5">
    <source>
        <dbReference type="ARBA" id="ARBA00022512"/>
    </source>
</evidence>
<dbReference type="GO" id="GO:0045490">
    <property type="term" value="P:pectin catabolic process"/>
    <property type="evidence" value="ECO:0007669"/>
    <property type="project" value="UniProtKB-UniRule"/>
</dbReference>
<evidence type="ECO:0000256" key="9">
    <source>
        <dbReference type="ARBA" id="ARBA00023085"/>
    </source>
</evidence>
<keyword evidence="6" id="KW-0964">Secreted</keyword>
<dbReference type="UniPathway" id="UPA00545">
    <property type="reaction ID" value="UER00823"/>
</dbReference>
<dbReference type="KEGG" id="dzi:111284483"/>
<dbReference type="InterPro" id="IPR012334">
    <property type="entry name" value="Pectin_lyas_fold"/>
</dbReference>
<accession>A0A6P5XL51</accession>
<protein>
    <recommendedName>
        <fullName evidence="4 12">Pectinesterase</fullName>
        <ecNumber evidence="4 12">3.1.1.11</ecNumber>
    </recommendedName>
</protein>
<evidence type="ECO:0000256" key="2">
    <source>
        <dbReference type="ARBA" id="ARBA00005184"/>
    </source>
</evidence>
<dbReference type="InterPro" id="IPR033131">
    <property type="entry name" value="Pectinesterase_Asp_AS"/>
</dbReference>
<keyword evidence="7" id="KW-0732">Signal</keyword>